<keyword evidence="7 12" id="KW-0067">ATP-binding</keyword>
<keyword evidence="3 12" id="KW-0963">Cytoplasm</keyword>
<evidence type="ECO:0000256" key="4">
    <source>
        <dbReference type="ARBA" id="ARBA00022741"/>
    </source>
</evidence>
<accession>A0A1Y3U2H7</accession>
<evidence type="ECO:0000256" key="14">
    <source>
        <dbReference type="SAM" id="MobiDB-lite"/>
    </source>
</evidence>
<evidence type="ECO:0000256" key="12">
    <source>
        <dbReference type="HAMAP-Rule" id="MF_00204"/>
    </source>
</evidence>
<feature type="binding site" evidence="12">
    <location>
        <begin position="59"/>
        <end position="66"/>
    </location>
    <ligand>
        <name>ATP</name>
        <dbReference type="ChEBI" id="CHEBI:30616"/>
    </ligand>
</feature>
<feature type="compositionally biased region" description="Basic and acidic residues" evidence="14">
    <location>
        <begin position="627"/>
        <end position="637"/>
    </location>
</feature>
<evidence type="ECO:0000259" key="16">
    <source>
        <dbReference type="PROSITE" id="PS51192"/>
    </source>
</evidence>
<evidence type="ECO:0000313" key="18">
    <source>
        <dbReference type="EMBL" id="OUN41398.1"/>
    </source>
</evidence>
<dbReference type="GO" id="GO:0009432">
    <property type="term" value="P:SOS response"/>
    <property type="evidence" value="ECO:0007669"/>
    <property type="project" value="UniProtKB-UniRule"/>
</dbReference>
<sequence length="751" mass="84430">MSSFEVERVGGELRRFGAASEPARFEVVSPFEPSGDQPQAIASLVEGVERGDRYQVLLGVTGSGKTYTMAKTIEALGKPTLVMAPNKTLAAQLASELKEFFPHNAVVYFVSYYDYYQPEAYVPQSDTYIEKDASINEEVEMLRHQATSQLLSRNDVIVVASVSCIYGIGSPEDYAGLAPNVDKREPLERDDFIHALIDIQYDRNDFDLARGTFRVRGDTVDVFPPYAEHPLRFEFFGDEVELIAEIDEVTGEILREYDAIPVWPASHYVTEKPKVAAAVKSIETEMEHRVAELKAADKLLEAQRLEQRTSYDLEMLETMGYCNGIENYSRHLDGRKPGEPPYTLIDYFPKDMICIIDESHVTVPQIRGMHEGDRSRKVTLVEHGFRLPSALDNRPLRFDEFEARVPQFIYVSATPGDYELRVSQNNVEQIIRPTGLLDPKIDVRPVHGQIDDLLDEIRVRTARHERVLVTTLTKRMAEDLTDHMLDAGIKVNYMHSDTATMDRVEILRDLRQGKIDVLVGINLLREGLDLPEVSLVAILDADKEGFLRNRRSLIQTIGRAARNADGEVIMYADTITDSMREAIDETNRRRSIQMAFNEEHGIKPKTVRKAINDISSFIAEAAENVGKRDRSRGDSLGHGEFFTPSADGAGAEEAPGVTASTGQRLAEELSDLPRDEVQRIVATMEDDMRSASEAMDFEEAARLRDAIVHIKAMLEGESEDAVMEALRKNARKGSKFASGRKRQGVRSKMKH</sequence>
<comment type="caution">
    <text evidence="18">The sequence shown here is derived from an EMBL/GenBank/DDBJ whole genome shotgun (WGS) entry which is preliminary data.</text>
</comment>
<evidence type="ECO:0000256" key="9">
    <source>
        <dbReference type="ARBA" id="ARBA00023204"/>
    </source>
</evidence>
<feature type="region of interest" description="Disordered" evidence="14">
    <location>
        <begin position="729"/>
        <end position="751"/>
    </location>
</feature>
<protein>
    <recommendedName>
        <fullName evidence="11 12">UvrABC system protein B</fullName>
        <shortName evidence="12">Protein UvrB</shortName>
    </recommendedName>
    <alternativeName>
        <fullName evidence="12">Excinuclease ABC subunit B</fullName>
    </alternativeName>
</protein>
<keyword evidence="8 12" id="KW-0267">Excision nuclease</keyword>
<dbReference type="InterPro" id="IPR004807">
    <property type="entry name" value="UvrB"/>
</dbReference>
<reference evidence="19" key="1">
    <citation type="submission" date="2017-04" db="EMBL/GenBank/DDBJ databases">
        <title>Function of individual gut microbiota members based on whole genome sequencing of pure cultures obtained from chicken caecum.</title>
        <authorList>
            <person name="Medvecky M."/>
            <person name="Cejkova D."/>
            <person name="Polansky O."/>
            <person name="Karasova D."/>
            <person name="Kubasova T."/>
            <person name="Cizek A."/>
            <person name="Rychlik I."/>
        </authorList>
    </citation>
    <scope>NUCLEOTIDE SEQUENCE [LARGE SCALE GENOMIC DNA]</scope>
    <source>
        <strain evidence="19">An70</strain>
    </source>
</reference>
<dbReference type="Pfam" id="PF02151">
    <property type="entry name" value="UVR"/>
    <property type="match status" value="1"/>
</dbReference>
<dbReference type="InterPro" id="IPR001650">
    <property type="entry name" value="Helicase_C-like"/>
</dbReference>
<evidence type="ECO:0000256" key="10">
    <source>
        <dbReference type="ARBA" id="ARBA00026033"/>
    </source>
</evidence>
<evidence type="ECO:0000256" key="3">
    <source>
        <dbReference type="ARBA" id="ARBA00022490"/>
    </source>
</evidence>
<keyword evidence="6 12" id="KW-0228">DNA excision</keyword>
<dbReference type="InterPro" id="IPR027417">
    <property type="entry name" value="P-loop_NTPase"/>
</dbReference>
<dbReference type="eggNOG" id="COG0556">
    <property type="taxonomic scope" value="Bacteria"/>
</dbReference>
<evidence type="ECO:0000256" key="11">
    <source>
        <dbReference type="ARBA" id="ARBA00029504"/>
    </source>
</evidence>
<dbReference type="Pfam" id="PF00271">
    <property type="entry name" value="Helicase_C"/>
    <property type="match status" value="1"/>
</dbReference>
<evidence type="ECO:0000259" key="15">
    <source>
        <dbReference type="PROSITE" id="PS50151"/>
    </source>
</evidence>
<comment type="similarity">
    <text evidence="2 12 13">Belongs to the UvrB family.</text>
</comment>
<comment type="domain">
    <text evidence="12">The beta-hairpin motif is involved in DNA binding.</text>
</comment>
<dbReference type="GO" id="GO:0009381">
    <property type="term" value="F:excinuclease ABC activity"/>
    <property type="evidence" value="ECO:0007669"/>
    <property type="project" value="UniProtKB-UniRule"/>
</dbReference>
<dbReference type="Pfam" id="PF04851">
    <property type="entry name" value="ResIII"/>
    <property type="match status" value="1"/>
</dbReference>
<feature type="domain" description="UVR" evidence="15">
    <location>
        <begin position="678"/>
        <end position="713"/>
    </location>
</feature>
<evidence type="ECO:0000256" key="6">
    <source>
        <dbReference type="ARBA" id="ARBA00022769"/>
    </source>
</evidence>
<keyword evidence="9 12" id="KW-0234">DNA repair</keyword>
<dbReference type="RefSeq" id="WP_087187003.1">
    <property type="nucleotide sequence ID" value="NZ_NFHO01000014.1"/>
</dbReference>
<keyword evidence="12 13" id="KW-0742">SOS response</keyword>
<dbReference type="SMART" id="SM00487">
    <property type="entry name" value="DEXDc"/>
    <property type="match status" value="1"/>
</dbReference>
<feature type="region of interest" description="Disordered" evidence="14">
    <location>
        <begin position="627"/>
        <end position="664"/>
    </location>
</feature>
<dbReference type="NCBIfam" id="TIGR00631">
    <property type="entry name" value="uvrb"/>
    <property type="match status" value="1"/>
</dbReference>
<dbReference type="InterPro" id="IPR001943">
    <property type="entry name" value="UVR_dom"/>
</dbReference>
<dbReference type="Pfam" id="PF17757">
    <property type="entry name" value="UvrB_inter"/>
    <property type="match status" value="1"/>
</dbReference>
<dbReference type="InterPro" id="IPR041471">
    <property type="entry name" value="UvrB_inter"/>
</dbReference>
<evidence type="ECO:0000256" key="1">
    <source>
        <dbReference type="ARBA" id="ARBA00004496"/>
    </source>
</evidence>
<feature type="domain" description="Helicase C-terminal" evidence="17">
    <location>
        <begin position="449"/>
        <end position="615"/>
    </location>
</feature>
<dbReference type="InterPro" id="IPR006935">
    <property type="entry name" value="Helicase/UvrB_N"/>
</dbReference>
<feature type="domain" description="Helicase ATP-binding" evidence="16">
    <location>
        <begin position="46"/>
        <end position="199"/>
    </location>
</feature>
<evidence type="ECO:0000256" key="8">
    <source>
        <dbReference type="ARBA" id="ARBA00022881"/>
    </source>
</evidence>
<comment type="function">
    <text evidence="12">The UvrABC repair system catalyzes the recognition and processing of DNA lesions. A damage recognition complex composed of 2 UvrA and 2 UvrB subunits scans DNA for abnormalities. Upon binding of the UvrA(2)B(2) complex to a putative damaged site, the DNA wraps around one UvrB monomer. DNA wrap is dependent on ATP binding by UvrB and probably causes local melting of the DNA helix, facilitating insertion of UvrB beta-hairpin between the DNA strands. Then UvrB probes one DNA strand for the presence of a lesion. If a lesion is found the UvrA subunits dissociate and the UvrB-DNA preincision complex is formed. This complex is subsequently bound by UvrC and the second UvrB is released. If no lesion is found, the DNA wraps around the other UvrB subunit that will check the other stand for damage.</text>
</comment>
<dbReference type="HAMAP" id="MF_00204">
    <property type="entry name" value="UvrB"/>
    <property type="match status" value="1"/>
</dbReference>
<feature type="short sequence motif" description="Beta-hairpin" evidence="12">
    <location>
        <begin position="112"/>
        <end position="135"/>
    </location>
</feature>
<dbReference type="SMART" id="SM00490">
    <property type="entry name" value="HELICc"/>
    <property type="match status" value="1"/>
</dbReference>
<dbReference type="SUPFAM" id="SSF46600">
    <property type="entry name" value="C-terminal UvrC-binding domain of UvrB"/>
    <property type="match status" value="1"/>
</dbReference>
<evidence type="ECO:0000256" key="5">
    <source>
        <dbReference type="ARBA" id="ARBA00022763"/>
    </source>
</evidence>
<evidence type="ECO:0000259" key="17">
    <source>
        <dbReference type="PROSITE" id="PS51194"/>
    </source>
</evidence>
<dbReference type="InterPro" id="IPR014001">
    <property type="entry name" value="Helicase_ATP-bd"/>
</dbReference>
<dbReference type="Pfam" id="PF12344">
    <property type="entry name" value="UvrB"/>
    <property type="match status" value="1"/>
</dbReference>
<dbReference type="InterPro" id="IPR036876">
    <property type="entry name" value="UVR_dom_sf"/>
</dbReference>
<dbReference type="CDD" id="cd17916">
    <property type="entry name" value="DEXHc_UvrB"/>
    <property type="match status" value="1"/>
</dbReference>
<dbReference type="AlphaFoldDB" id="A0A1Y3U2H7"/>
<dbReference type="GO" id="GO:0005737">
    <property type="term" value="C:cytoplasm"/>
    <property type="evidence" value="ECO:0007669"/>
    <property type="project" value="UniProtKB-SubCell"/>
</dbReference>
<comment type="subcellular location">
    <subcellularLocation>
        <location evidence="1 12 13">Cytoplasm</location>
    </subcellularLocation>
</comment>
<evidence type="ECO:0000256" key="2">
    <source>
        <dbReference type="ARBA" id="ARBA00008533"/>
    </source>
</evidence>
<dbReference type="Proteomes" id="UP000196560">
    <property type="component" value="Unassembled WGS sequence"/>
</dbReference>
<dbReference type="PROSITE" id="PS50151">
    <property type="entry name" value="UVR"/>
    <property type="match status" value="1"/>
</dbReference>
<dbReference type="Gene3D" id="3.40.50.300">
    <property type="entry name" value="P-loop containing nucleotide triphosphate hydrolases"/>
    <property type="match status" value="3"/>
</dbReference>
<keyword evidence="5 12" id="KW-0227">DNA damage</keyword>
<evidence type="ECO:0000313" key="19">
    <source>
        <dbReference type="Proteomes" id="UP000196560"/>
    </source>
</evidence>
<dbReference type="NCBIfam" id="NF003673">
    <property type="entry name" value="PRK05298.1"/>
    <property type="match status" value="1"/>
</dbReference>
<dbReference type="EMBL" id="NFHO01000014">
    <property type="protein sequence ID" value="OUN41398.1"/>
    <property type="molecule type" value="Genomic_DNA"/>
</dbReference>
<dbReference type="CDD" id="cd18790">
    <property type="entry name" value="SF2_C_UvrB"/>
    <property type="match status" value="1"/>
</dbReference>
<dbReference type="PROSITE" id="PS51192">
    <property type="entry name" value="HELICASE_ATP_BIND_1"/>
    <property type="match status" value="1"/>
</dbReference>
<dbReference type="GO" id="GO:0005524">
    <property type="term" value="F:ATP binding"/>
    <property type="evidence" value="ECO:0007669"/>
    <property type="project" value="UniProtKB-UniRule"/>
</dbReference>
<comment type="subunit">
    <text evidence="10 12 13">Forms a heterotetramer with UvrA during the search for lesions. Interacts with UvrC in an incision complex.</text>
</comment>
<dbReference type="GO" id="GO:0003677">
    <property type="term" value="F:DNA binding"/>
    <property type="evidence" value="ECO:0007669"/>
    <property type="project" value="UniProtKB-UniRule"/>
</dbReference>
<dbReference type="GO" id="GO:0009380">
    <property type="term" value="C:excinuclease repair complex"/>
    <property type="evidence" value="ECO:0007669"/>
    <property type="project" value="InterPro"/>
</dbReference>
<proteinExistence type="inferred from homology"/>
<name>A0A1Y3U2H7_9ACTN</name>
<dbReference type="InterPro" id="IPR024759">
    <property type="entry name" value="UvrB_YAD/RRR_dom"/>
</dbReference>
<gene>
    <name evidence="12" type="primary">uvrB</name>
    <name evidence="18" type="ORF">B5G21_09705</name>
</gene>
<dbReference type="PANTHER" id="PTHR24029">
    <property type="entry name" value="UVRABC SYSTEM PROTEIN B"/>
    <property type="match status" value="1"/>
</dbReference>
<dbReference type="GO" id="GO:0006289">
    <property type="term" value="P:nucleotide-excision repair"/>
    <property type="evidence" value="ECO:0007669"/>
    <property type="project" value="UniProtKB-UniRule"/>
</dbReference>
<dbReference type="GO" id="GO:0016887">
    <property type="term" value="F:ATP hydrolysis activity"/>
    <property type="evidence" value="ECO:0007669"/>
    <property type="project" value="InterPro"/>
</dbReference>
<dbReference type="PROSITE" id="PS51194">
    <property type="entry name" value="HELICASE_CTER"/>
    <property type="match status" value="1"/>
</dbReference>
<keyword evidence="19" id="KW-1185">Reference proteome</keyword>
<dbReference type="SUPFAM" id="SSF52540">
    <property type="entry name" value="P-loop containing nucleoside triphosphate hydrolases"/>
    <property type="match status" value="2"/>
</dbReference>
<evidence type="ECO:0000256" key="7">
    <source>
        <dbReference type="ARBA" id="ARBA00022840"/>
    </source>
</evidence>
<organism evidence="18 19">
    <name type="scientific">Enorma massiliensis</name>
    <dbReference type="NCBI Taxonomy" id="1472761"/>
    <lineage>
        <taxon>Bacteria</taxon>
        <taxon>Bacillati</taxon>
        <taxon>Actinomycetota</taxon>
        <taxon>Coriobacteriia</taxon>
        <taxon>Coriobacteriales</taxon>
        <taxon>Coriobacteriaceae</taxon>
        <taxon>Enorma</taxon>
    </lineage>
</organism>
<dbReference type="Gene3D" id="4.10.860.10">
    <property type="entry name" value="UVR domain"/>
    <property type="match status" value="1"/>
</dbReference>
<dbReference type="PANTHER" id="PTHR24029:SF0">
    <property type="entry name" value="UVRABC SYSTEM PROTEIN B"/>
    <property type="match status" value="1"/>
</dbReference>
<dbReference type="STRING" id="1118060.GCA_000311845_01369"/>
<evidence type="ECO:0000256" key="13">
    <source>
        <dbReference type="RuleBase" id="RU003587"/>
    </source>
</evidence>
<keyword evidence="4 12" id="KW-0547">Nucleotide-binding</keyword>